<protein>
    <submittedName>
        <fullName evidence="1">Uncharacterized protein</fullName>
    </submittedName>
</protein>
<accession>A0A392RRR6</accession>
<name>A0A392RRR6_9FABA</name>
<evidence type="ECO:0000313" key="1">
    <source>
        <dbReference type="EMBL" id="MCI39338.1"/>
    </source>
</evidence>
<evidence type="ECO:0000313" key="2">
    <source>
        <dbReference type="Proteomes" id="UP000265520"/>
    </source>
</evidence>
<feature type="non-terminal residue" evidence="1">
    <location>
        <position position="1"/>
    </location>
</feature>
<dbReference type="EMBL" id="LXQA010266277">
    <property type="protein sequence ID" value="MCI39338.1"/>
    <property type="molecule type" value="Genomic_DNA"/>
</dbReference>
<organism evidence="1 2">
    <name type="scientific">Trifolium medium</name>
    <dbReference type="NCBI Taxonomy" id="97028"/>
    <lineage>
        <taxon>Eukaryota</taxon>
        <taxon>Viridiplantae</taxon>
        <taxon>Streptophyta</taxon>
        <taxon>Embryophyta</taxon>
        <taxon>Tracheophyta</taxon>
        <taxon>Spermatophyta</taxon>
        <taxon>Magnoliopsida</taxon>
        <taxon>eudicotyledons</taxon>
        <taxon>Gunneridae</taxon>
        <taxon>Pentapetalae</taxon>
        <taxon>rosids</taxon>
        <taxon>fabids</taxon>
        <taxon>Fabales</taxon>
        <taxon>Fabaceae</taxon>
        <taxon>Papilionoideae</taxon>
        <taxon>50 kb inversion clade</taxon>
        <taxon>NPAAA clade</taxon>
        <taxon>Hologalegina</taxon>
        <taxon>IRL clade</taxon>
        <taxon>Trifolieae</taxon>
        <taxon>Trifolium</taxon>
    </lineage>
</organism>
<comment type="caution">
    <text evidence="1">The sequence shown here is derived from an EMBL/GenBank/DDBJ whole genome shotgun (WGS) entry which is preliminary data.</text>
</comment>
<proteinExistence type="predicted"/>
<dbReference type="AlphaFoldDB" id="A0A392RRR6"/>
<sequence length="55" mass="5783">TTVSPLGDWSKPLSSRRPDITFPARVSSSAVVFSVTSSSAWFTVGGGGFSWFSGQ</sequence>
<dbReference type="Proteomes" id="UP000265520">
    <property type="component" value="Unassembled WGS sequence"/>
</dbReference>
<reference evidence="1 2" key="1">
    <citation type="journal article" date="2018" name="Front. Plant Sci.">
        <title>Red Clover (Trifolium pratense) and Zigzag Clover (T. medium) - A Picture of Genomic Similarities and Differences.</title>
        <authorList>
            <person name="Dluhosova J."/>
            <person name="Istvanek J."/>
            <person name="Nedelnik J."/>
            <person name="Repkova J."/>
        </authorList>
    </citation>
    <scope>NUCLEOTIDE SEQUENCE [LARGE SCALE GENOMIC DNA]</scope>
    <source>
        <strain evidence="2">cv. 10/8</strain>
        <tissue evidence="1">Leaf</tissue>
    </source>
</reference>
<keyword evidence="2" id="KW-1185">Reference proteome</keyword>